<dbReference type="InterPro" id="IPR051127">
    <property type="entry name" value="Fungal_SecMet_Regulators"/>
</dbReference>
<dbReference type="Proteomes" id="UP000019471">
    <property type="component" value="Unassembled WGS sequence"/>
</dbReference>
<dbReference type="GO" id="GO:0006351">
    <property type="term" value="P:DNA-templated transcription"/>
    <property type="evidence" value="ECO:0007669"/>
    <property type="project" value="InterPro"/>
</dbReference>
<gene>
    <name evidence="7" type="ORF">A1O5_05619</name>
</gene>
<evidence type="ECO:0000256" key="5">
    <source>
        <dbReference type="SAM" id="MobiDB-lite"/>
    </source>
</evidence>
<keyword evidence="2" id="KW-0238">DNA-binding</keyword>
<dbReference type="GO" id="GO:0000981">
    <property type="term" value="F:DNA-binding transcription factor activity, RNA polymerase II-specific"/>
    <property type="evidence" value="ECO:0007669"/>
    <property type="project" value="TreeGrafter"/>
</dbReference>
<dbReference type="GeneID" id="19190335"/>
<keyword evidence="8" id="KW-1185">Reference proteome</keyword>
<evidence type="ECO:0000256" key="4">
    <source>
        <dbReference type="ARBA" id="ARBA00023242"/>
    </source>
</evidence>
<organism evidence="7 8">
    <name type="scientific">Cladophialophora psammophila CBS 110553</name>
    <dbReference type="NCBI Taxonomy" id="1182543"/>
    <lineage>
        <taxon>Eukaryota</taxon>
        <taxon>Fungi</taxon>
        <taxon>Dikarya</taxon>
        <taxon>Ascomycota</taxon>
        <taxon>Pezizomycotina</taxon>
        <taxon>Eurotiomycetes</taxon>
        <taxon>Chaetothyriomycetidae</taxon>
        <taxon>Chaetothyriales</taxon>
        <taxon>Herpotrichiellaceae</taxon>
        <taxon>Cladophialophora</taxon>
    </lineage>
</organism>
<name>W9XN86_9EURO</name>
<dbReference type="STRING" id="1182543.W9XN86"/>
<accession>W9XN86</accession>
<evidence type="ECO:0000259" key="6">
    <source>
        <dbReference type="SMART" id="SM00906"/>
    </source>
</evidence>
<dbReference type="PANTHER" id="PTHR47424:SF3">
    <property type="entry name" value="REGULATORY PROTEIN GAL4"/>
    <property type="match status" value="1"/>
</dbReference>
<protein>
    <recommendedName>
        <fullName evidence="6">Xylanolytic transcriptional activator regulatory domain-containing protein</fullName>
    </recommendedName>
</protein>
<dbReference type="GO" id="GO:0008270">
    <property type="term" value="F:zinc ion binding"/>
    <property type="evidence" value="ECO:0007669"/>
    <property type="project" value="InterPro"/>
</dbReference>
<dbReference type="GO" id="GO:0000435">
    <property type="term" value="P:positive regulation of transcription from RNA polymerase II promoter by galactose"/>
    <property type="evidence" value="ECO:0007669"/>
    <property type="project" value="TreeGrafter"/>
</dbReference>
<evidence type="ECO:0000256" key="3">
    <source>
        <dbReference type="ARBA" id="ARBA00023163"/>
    </source>
</evidence>
<feature type="compositionally biased region" description="Polar residues" evidence="5">
    <location>
        <begin position="55"/>
        <end position="65"/>
    </location>
</feature>
<evidence type="ECO:0000313" key="8">
    <source>
        <dbReference type="Proteomes" id="UP000019471"/>
    </source>
</evidence>
<dbReference type="RefSeq" id="XP_007744408.1">
    <property type="nucleotide sequence ID" value="XM_007746218.1"/>
</dbReference>
<sequence length="632" mass="70301">MVDADIGGSAHREDHISSDYLQDLERFVQSVQDGLSQLKSVGSNRSGGAGDPQGILSSPMTTEISATRDPRLSMRRRQSSTVTRASPSSFESMLKLAQSSLTDNGTIPSINEEVFSVTSCEAATAEEDSIGALVHAGHPILALGESTANSLVDTFASHVGVMYPCVDMATIRRNLTHLYHLISSSGRGSTANLRLIDIEILKAVMMVGAAAKSSEPSSLAETLEQSLLWTAQSVCSQESVEIEDVVMSCLMCIYFFHRDERQKAWRMAGIGARTALELGLDIHEPHEVCGVQKTTSEFEQSDSYDLRRRLLFCCVYDLDSWSSFLTGLPRVLSTQLPPDHLNCLQPRTHKYLRAMLEMDRIGADIFALLREPDQAADSLGTRTDYLEFRLKNMERTTGLEKVWSEEKDQDCAIPRAVQLFIQTRANHFRISIQLRLLASARIAATRPHFFQALVGAADDNVWVCKTAWEGGSIPALLRPTFVHFLMAAISAMVLAAIYDPGRYSVECRRPFEAGLEMLEAWYHTPRGMDSRHRYSLAKLRNLGRRVRISNNKAGDGSLIDDDSAVEPLTAFALHDTSTSDTNLEQSWNTLTDDAFTIGGMSTQMQPWDERWLDSVFNDQCSWSSRQRETSHL</sequence>
<dbReference type="InterPro" id="IPR007219">
    <property type="entry name" value="XnlR_reg_dom"/>
</dbReference>
<keyword evidence="4" id="KW-0539">Nucleus</keyword>
<dbReference type="GO" id="GO:0000978">
    <property type="term" value="F:RNA polymerase II cis-regulatory region sequence-specific DNA binding"/>
    <property type="evidence" value="ECO:0007669"/>
    <property type="project" value="TreeGrafter"/>
</dbReference>
<dbReference type="CDD" id="cd12148">
    <property type="entry name" value="fungal_TF_MHR"/>
    <property type="match status" value="1"/>
</dbReference>
<evidence type="ECO:0000256" key="2">
    <source>
        <dbReference type="ARBA" id="ARBA00023125"/>
    </source>
</evidence>
<keyword evidence="1" id="KW-0805">Transcription regulation</keyword>
<dbReference type="AlphaFoldDB" id="W9XN86"/>
<feature type="region of interest" description="Disordered" evidence="5">
    <location>
        <begin position="38"/>
        <end position="87"/>
    </location>
</feature>
<dbReference type="HOGENOM" id="CLU_432759_0_0_1"/>
<dbReference type="eggNOG" id="ENOG502SUN2">
    <property type="taxonomic scope" value="Eukaryota"/>
</dbReference>
<dbReference type="GO" id="GO:0005634">
    <property type="term" value="C:nucleus"/>
    <property type="evidence" value="ECO:0007669"/>
    <property type="project" value="TreeGrafter"/>
</dbReference>
<keyword evidence="3" id="KW-0804">Transcription</keyword>
<feature type="domain" description="Xylanolytic transcriptional activator regulatory" evidence="6">
    <location>
        <begin position="264"/>
        <end position="352"/>
    </location>
</feature>
<dbReference type="SMART" id="SM00906">
    <property type="entry name" value="Fungal_trans"/>
    <property type="match status" value="1"/>
</dbReference>
<dbReference type="EMBL" id="AMGX01000007">
    <property type="protein sequence ID" value="EXJ71809.1"/>
    <property type="molecule type" value="Genomic_DNA"/>
</dbReference>
<dbReference type="PANTHER" id="PTHR47424">
    <property type="entry name" value="REGULATORY PROTEIN GAL4"/>
    <property type="match status" value="1"/>
</dbReference>
<proteinExistence type="predicted"/>
<evidence type="ECO:0000313" key="7">
    <source>
        <dbReference type="EMBL" id="EXJ71809.1"/>
    </source>
</evidence>
<dbReference type="Pfam" id="PF04082">
    <property type="entry name" value="Fungal_trans"/>
    <property type="match status" value="1"/>
</dbReference>
<evidence type="ECO:0000256" key="1">
    <source>
        <dbReference type="ARBA" id="ARBA00023015"/>
    </source>
</evidence>
<reference evidence="7 8" key="1">
    <citation type="submission" date="2013-03" db="EMBL/GenBank/DDBJ databases">
        <title>The Genome Sequence of Cladophialophora psammophila CBS 110553.</title>
        <authorList>
            <consortium name="The Broad Institute Genomics Platform"/>
            <person name="Cuomo C."/>
            <person name="de Hoog S."/>
            <person name="Gorbushina A."/>
            <person name="Walker B."/>
            <person name="Young S.K."/>
            <person name="Zeng Q."/>
            <person name="Gargeya S."/>
            <person name="Fitzgerald M."/>
            <person name="Haas B."/>
            <person name="Abouelleil A."/>
            <person name="Allen A.W."/>
            <person name="Alvarado L."/>
            <person name="Arachchi H.M."/>
            <person name="Berlin A.M."/>
            <person name="Chapman S.B."/>
            <person name="Gainer-Dewar J."/>
            <person name="Goldberg J."/>
            <person name="Griggs A."/>
            <person name="Gujja S."/>
            <person name="Hansen M."/>
            <person name="Howarth C."/>
            <person name="Imamovic A."/>
            <person name="Ireland A."/>
            <person name="Larimer J."/>
            <person name="McCowan C."/>
            <person name="Murphy C."/>
            <person name="Pearson M."/>
            <person name="Poon T.W."/>
            <person name="Priest M."/>
            <person name="Roberts A."/>
            <person name="Saif S."/>
            <person name="Shea T."/>
            <person name="Sisk P."/>
            <person name="Sykes S."/>
            <person name="Wortman J."/>
            <person name="Nusbaum C."/>
            <person name="Birren B."/>
        </authorList>
    </citation>
    <scope>NUCLEOTIDE SEQUENCE [LARGE SCALE GENOMIC DNA]</scope>
    <source>
        <strain evidence="7 8">CBS 110553</strain>
    </source>
</reference>
<dbReference type="OrthoDB" id="103819at2759"/>
<comment type="caution">
    <text evidence="7">The sequence shown here is derived from an EMBL/GenBank/DDBJ whole genome shotgun (WGS) entry which is preliminary data.</text>
</comment>